<sequence>MTRYARPTESTIRVIHLRGRGDEHPTHFDRRKLGSVPSTDLKLISKLCHGLRHDAHGVLFDRNER</sequence>
<proteinExistence type="predicted"/>
<accession>A0A250LL72</accession>
<keyword evidence="1" id="KW-0614">Plasmid</keyword>
<reference evidence="1" key="2">
    <citation type="journal article" date="2017" name="Genome Announc.">
        <title>High-Quality Draft Genome Sequence of Burkholderia contaminans CH-1, a Gram-Negative Bacterium That Metabolizes 2-Azahypoxanthine, a Plant Growth-Regulating Compound.</title>
        <authorList>
            <person name="Choi J.-H."/>
            <person name="Sugiura H."/>
            <person name="Moriuchi R."/>
            <person name="Kawagishi H."/>
            <person name="Dohra H."/>
        </authorList>
    </citation>
    <scope>NUCLEOTIDE SEQUENCE</scope>
    <source>
        <strain evidence="1">CH-1</strain>
        <plasmid evidence="1">pBC453</plasmid>
    </source>
</reference>
<reference evidence="1" key="1">
    <citation type="journal article" date="2016" name="Biosci. Biotechnol. Biochem.">
        <title>Bioconversion of AHX to AOH by resting cells of Burkholderia contaminans CH-1.</title>
        <authorList>
            <person name="Choi J.H."/>
            <person name="Kikuchi A."/>
            <person name="Pumkaeo P."/>
            <person name="Hirai H."/>
            <person name="Tokuyama S."/>
            <person name="Kawagishi H."/>
        </authorList>
    </citation>
    <scope>NUCLEOTIDE SEQUENCE</scope>
    <source>
        <strain evidence="1">CH-1</strain>
        <plasmid evidence="1">pBC453</plasmid>
    </source>
</reference>
<name>A0A250LL72_9BURK</name>
<dbReference type="EMBL" id="AP018360">
    <property type="protein sequence ID" value="BBA45273.1"/>
    <property type="molecule type" value="Genomic_DNA"/>
</dbReference>
<organism evidence="1">
    <name type="scientific">Burkholderia contaminans</name>
    <dbReference type="NCBI Taxonomy" id="488447"/>
    <lineage>
        <taxon>Bacteria</taxon>
        <taxon>Pseudomonadati</taxon>
        <taxon>Pseudomonadota</taxon>
        <taxon>Betaproteobacteria</taxon>
        <taxon>Burkholderiales</taxon>
        <taxon>Burkholderiaceae</taxon>
        <taxon>Burkholderia</taxon>
        <taxon>Burkholderia cepacia complex</taxon>
    </lineage>
</organism>
<dbReference type="AlphaFoldDB" id="A0A250LL72"/>
<evidence type="ECO:0000313" key="1">
    <source>
        <dbReference type="EMBL" id="BBA45273.1"/>
    </source>
</evidence>
<gene>
    <name evidence="1" type="ORF">BCCH1_77840</name>
</gene>
<geneLocation type="plasmid" evidence="1">
    <name>pBC453</name>
</geneLocation>
<protein>
    <submittedName>
        <fullName evidence="1">Uncharacterized protein</fullName>
    </submittedName>
</protein>